<evidence type="ECO:0000313" key="2">
    <source>
        <dbReference type="EMBL" id="NXV73128.1"/>
    </source>
</evidence>
<dbReference type="Pfam" id="PF15071">
    <property type="entry name" value="TMEM220"/>
    <property type="match status" value="1"/>
</dbReference>
<dbReference type="EMBL" id="VZUJ01053963">
    <property type="protein sequence ID" value="NXV73128.1"/>
    <property type="molecule type" value="Genomic_DNA"/>
</dbReference>
<proteinExistence type="predicted"/>
<comment type="caution">
    <text evidence="2">The sequence shown here is derived from an EMBL/GenBank/DDBJ whole genome shotgun (WGS) entry which is preliminary data.</text>
</comment>
<dbReference type="Proteomes" id="UP000518911">
    <property type="component" value="Unassembled WGS sequence"/>
</dbReference>
<organism evidence="2 3">
    <name type="scientific">Atlantisia rogersi</name>
    <name type="common">Inaccessible Island rail</name>
    <dbReference type="NCBI Taxonomy" id="2478892"/>
    <lineage>
        <taxon>Eukaryota</taxon>
        <taxon>Metazoa</taxon>
        <taxon>Chordata</taxon>
        <taxon>Craniata</taxon>
        <taxon>Vertebrata</taxon>
        <taxon>Euteleostomi</taxon>
        <taxon>Archelosauria</taxon>
        <taxon>Archosauria</taxon>
        <taxon>Dinosauria</taxon>
        <taxon>Saurischia</taxon>
        <taxon>Theropoda</taxon>
        <taxon>Coelurosauria</taxon>
        <taxon>Aves</taxon>
        <taxon>Neognathae</taxon>
        <taxon>Neoaves</taxon>
        <taxon>Gruiformes</taxon>
        <taxon>Rallidae</taxon>
        <taxon>Atlantisia</taxon>
    </lineage>
</organism>
<feature type="non-terminal residue" evidence="2">
    <location>
        <position position="171"/>
    </location>
</feature>
<keyword evidence="3" id="KW-1185">Reference proteome</keyword>
<dbReference type="InterPro" id="IPR029377">
    <property type="entry name" value="TMEM220"/>
</dbReference>
<feature type="transmembrane region" description="Helical" evidence="1">
    <location>
        <begin position="12"/>
        <end position="31"/>
    </location>
</feature>
<feature type="transmembrane region" description="Helical" evidence="1">
    <location>
        <begin position="134"/>
        <end position="155"/>
    </location>
</feature>
<keyword evidence="1" id="KW-0472">Membrane</keyword>
<dbReference type="PANTHER" id="PTHR34262:SF1">
    <property type="entry name" value="TRANSMEMBRANE PROTEIN 220"/>
    <property type="match status" value="1"/>
</dbReference>
<keyword evidence="1" id="KW-0812">Transmembrane</keyword>
<feature type="transmembrane region" description="Helical" evidence="1">
    <location>
        <begin position="43"/>
        <end position="65"/>
    </location>
</feature>
<gene>
    <name evidence="2" type="primary">Tmem220</name>
    <name evidence="2" type="ORF">ATLROG_R02843</name>
</gene>
<dbReference type="AlphaFoldDB" id="A0A7L3W8R6"/>
<keyword evidence="1" id="KW-1133">Transmembrane helix</keyword>
<sequence length="171" mass="18391">AEAVLAMAGRLWRLCNLLMAVFFGLAAAVQVREESPDAPSRGGPVPVVYLVPAALTLLVGINPSVTDNGVWRSLCDLHSAGCIVGIIVLAYSLFASAQGNILHEEEGRELLGLLIVAIWMSLCRSSAKSPLGRVGLTAAMVVALLPFVSWLYVYMNREMRASWPTHCKTVL</sequence>
<evidence type="ECO:0000256" key="1">
    <source>
        <dbReference type="SAM" id="Phobius"/>
    </source>
</evidence>
<feature type="non-terminal residue" evidence="2">
    <location>
        <position position="1"/>
    </location>
</feature>
<feature type="transmembrane region" description="Helical" evidence="1">
    <location>
        <begin position="77"/>
        <end position="98"/>
    </location>
</feature>
<evidence type="ECO:0000313" key="3">
    <source>
        <dbReference type="Proteomes" id="UP000518911"/>
    </source>
</evidence>
<accession>A0A7L3W8R6</accession>
<name>A0A7L3W8R6_9GRUI</name>
<dbReference type="OrthoDB" id="9924288at2759"/>
<protein>
    <submittedName>
        <fullName evidence="2">TM220 protein</fullName>
    </submittedName>
</protein>
<reference evidence="2 3" key="1">
    <citation type="submission" date="2019-09" db="EMBL/GenBank/DDBJ databases">
        <title>Bird 10,000 Genomes (B10K) Project - Family phase.</title>
        <authorList>
            <person name="Zhang G."/>
        </authorList>
    </citation>
    <scope>NUCLEOTIDE SEQUENCE [LARGE SCALE GENOMIC DNA]</scope>
    <source>
        <strain evidence="2">OUT-0055</strain>
        <tissue evidence="2">Blood</tissue>
    </source>
</reference>
<dbReference type="PANTHER" id="PTHR34262">
    <property type="entry name" value="TRANSMEMBRANE PROTEIN 220"/>
    <property type="match status" value="1"/>
</dbReference>